<dbReference type="SUPFAM" id="SSF56784">
    <property type="entry name" value="HAD-like"/>
    <property type="match status" value="1"/>
</dbReference>
<proteinExistence type="predicted"/>
<accession>A0A1G9XU39</accession>
<evidence type="ECO:0000313" key="2">
    <source>
        <dbReference type="Proteomes" id="UP000214880"/>
    </source>
</evidence>
<dbReference type="RefSeq" id="WP_092074512.1">
    <property type="nucleotide sequence ID" value="NZ_FNHB01000010.1"/>
</dbReference>
<dbReference type="STRING" id="146817.SAMN04488502_11031"/>
<dbReference type="SFLD" id="SFLDS00003">
    <property type="entry name" value="Haloacid_Dehalogenase"/>
    <property type="match status" value="1"/>
</dbReference>
<dbReference type="GO" id="GO:0005829">
    <property type="term" value="C:cytosol"/>
    <property type="evidence" value="ECO:0007669"/>
    <property type="project" value="TreeGrafter"/>
</dbReference>
<dbReference type="PANTHER" id="PTHR43434">
    <property type="entry name" value="PHOSPHOGLYCOLATE PHOSPHATASE"/>
    <property type="match status" value="1"/>
</dbReference>
<dbReference type="Gene3D" id="1.10.150.240">
    <property type="entry name" value="Putative phosphatase, domain 2"/>
    <property type="match status" value="1"/>
</dbReference>
<dbReference type="OrthoDB" id="9781769at2"/>
<sequence length="228" mass="25245">MRKILYWDIDGTLIRTAKAGLYAFEQAVAELYCREIDFAKLITSGMTDNHIAAQIIQNILKRQPSGQDISALTQRYEAVLPVHLAARKGLILPAVQDILEALHPNENYVSLLLTGNSRCGAKIKLDYFDLAKYFNFAASAFCEHRLERNDIARYALETVQNLYPDVTPDNIYIIGDTPNDIACGKAIGARTIAVATGNYSVEILSGQAPWWAVKQLPAPAEFIAKLSS</sequence>
<dbReference type="Proteomes" id="UP000214880">
    <property type="component" value="Unassembled WGS sequence"/>
</dbReference>
<organism evidence="1 2">
    <name type="scientific">Dendrosporobacter quercicolus</name>
    <dbReference type="NCBI Taxonomy" id="146817"/>
    <lineage>
        <taxon>Bacteria</taxon>
        <taxon>Bacillati</taxon>
        <taxon>Bacillota</taxon>
        <taxon>Negativicutes</taxon>
        <taxon>Selenomonadales</taxon>
        <taxon>Sporomusaceae</taxon>
        <taxon>Dendrosporobacter</taxon>
    </lineage>
</organism>
<dbReference type="GO" id="GO:0006281">
    <property type="term" value="P:DNA repair"/>
    <property type="evidence" value="ECO:0007669"/>
    <property type="project" value="TreeGrafter"/>
</dbReference>
<dbReference type="InterPro" id="IPR023214">
    <property type="entry name" value="HAD_sf"/>
</dbReference>
<dbReference type="PANTHER" id="PTHR43434:SF1">
    <property type="entry name" value="PHOSPHOGLYCOLATE PHOSPHATASE"/>
    <property type="match status" value="1"/>
</dbReference>
<dbReference type="Pfam" id="PF13419">
    <property type="entry name" value="HAD_2"/>
    <property type="match status" value="1"/>
</dbReference>
<keyword evidence="2" id="KW-1185">Reference proteome</keyword>
<dbReference type="InterPro" id="IPR036412">
    <property type="entry name" value="HAD-like_sf"/>
</dbReference>
<gene>
    <name evidence="1" type="ORF">SAMN04488502_11031</name>
</gene>
<evidence type="ECO:0000313" key="1">
    <source>
        <dbReference type="EMBL" id="SDM99685.1"/>
    </source>
</evidence>
<dbReference type="GO" id="GO:0008967">
    <property type="term" value="F:phosphoglycolate phosphatase activity"/>
    <property type="evidence" value="ECO:0007669"/>
    <property type="project" value="TreeGrafter"/>
</dbReference>
<protein>
    <submittedName>
        <fullName evidence="1">Phosphoglycolate phosphatase, HAD superfamily</fullName>
    </submittedName>
</protein>
<dbReference type="Gene3D" id="3.40.50.1000">
    <property type="entry name" value="HAD superfamily/HAD-like"/>
    <property type="match status" value="1"/>
</dbReference>
<name>A0A1G9XU39_9FIRM</name>
<dbReference type="InterPro" id="IPR050155">
    <property type="entry name" value="HAD-like_hydrolase_sf"/>
</dbReference>
<dbReference type="AlphaFoldDB" id="A0A1G9XU39"/>
<reference evidence="1 2" key="1">
    <citation type="submission" date="2016-10" db="EMBL/GenBank/DDBJ databases">
        <authorList>
            <person name="de Groot N.N."/>
        </authorList>
    </citation>
    <scope>NUCLEOTIDE SEQUENCE [LARGE SCALE GENOMIC DNA]</scope>
    <source>
        <strain evidence="1 2">DSM 1736</strain>
    </source>
</reference>
<dbReference type="InterPro" id="IPR023198">
    <property type="entry name" value="PGP-like_dom2"/>
</dbReference>
<dbReference type="SFLD" id="SFLDG01129">
    <property type="entry name" value="C1.5:_HAD__Beta-PGM__Phosphata"/>
    <property type="match status" value="1"/>
</dbReference>
<dbReference type="EMBL" id="FNHB01000010">
    <property type="protein sequence ID" value="SDM99685.1"/>
    <property type="molecule type" value="Genomic_DNA"/>
</dbReference>
<dbReference type="InterPro" id="IPR041492">
    <property type="entry name" value="HAD_2"/>
</dbReference>